<evidence type="ECO:0000313" key="5">
    <source>
        <dbReference type="Proteomes" id="UP001302443"/>
    </source>
</evidence>
<gene>
    <name evidence="4" type="ORF">QS795_017200</name>
</gene>
<protein>
    <submittedName>
        <fullName evidence="4">Glycosyltransferase family 8 C-terminal domain-containing protein</fullName>
    </submittedName>
</protein>
<keyword evidence="2" id="KW-0479">Metal-binding</keyword>
<dbReference type="InterPro" id="IPR013645">
    <property type="entry name" value="Glyco_transf_8N"/>
</dbReference>
<feature type="domain" description="Glycosyl transferase family 8 C-terminal" evidence="3">
    <location>
        <begin position="23"/>
        <end position="79"/>
    </location>
</feature>
<name>A0ABZ0N6B0_9GAMM</name>
<keyword evidence="5" id="KW-1185">Reference proteome</keyword>
<dbReference type="EMBL" id="CP135990">
    <property type="protein sequence ID" value="WPA93939.1"/>
    <property type="molecule type" value="Genomic_DNA"/>
</dbReference>
<reference evidence="4 5" key="1">
    <citation type="submission" date="2023-09" db="EMBL/GenBank/DDBJ databases">
        <title>Genomic Revisitation and Reclassification of the Genus Providencia.</title>
        <authorList>
            <person name="Dong X."/>
        </authorList>
    </citation>
    <scope>NUCLEOTIDE SEQUENCE [LARGE SCALE GENOMIC DNA]</scope>
    <source>
        <strain evidence="4 5">D4759</strain>
    </source>
</reference>
<dbReference type="InterPro" id="IPR029044">
    <property type="entry name" value="Nucleotide-diphossugar_trans"/>
</dbReference>
<sequence>MTSDTALIHYTGVTKPWHTWAKYPSAKPFYDALASSPWTENDLKPAIKFAEKKKEYKHLLKQGAFFAGCISGIKYLFQKVRGKKR</sequence>
<organism evidence="4 5">
    <name type="scientific">Providencia zhijiangensis</name>
    <dbReference type="NCBI Taxonomy" id="3053982"/>
    <lineage>
        <taxon>Bacteria</taxon>
        <taxon>Pseudomonadati</taxon>
        <taxon>Pseudomonadota</taxon>
        <taxon>Gammaproteobacteria</taxon>
        <taxon>Enterobacterales</taxon>
        <taxon>Morganellaceae</taxon>
        <taxon>Providencia</taxon>
    </lineage>
</organism>
<evidence type="ECO:0000256" key="2">
    <source>
        <dbReference type="ARBA" id="ARBA00022723"/>
    </source>
</evidence>
<dbReference type="SUPFAM" id="SSF53448">
    <property type="entry name" value="Nucleotide-diphospho-sugar transferases"/>
    <property type="match status" value="1"/>
</dbReference>
<dbReference type="Proteomes" id="UP001302443">
    <property type="component" value="Chromosome"/>
</dbReference>
<evidence type="ECO:0000256" key="1">
    <source>
        <dbReference type="ARBA" id="ARBA00006351"/>
    </source>
</evidence>
<comment type="similarity">
    <text evidence="1">Belongs to the glycosyltransferase 8 family.</text>
</comment>
<proteinExistence type="inferred from homology"/>
<dbReference type="Pfam" id="PF08437">
    <property type="entry name" value="Glyco_transf_8C"/>
    <property type="match status" value="1"/>
</dbReference>
<accession>A0ABZ0N6B0</accession>
<dbReference type="RefSeq" id="WP_318627197.1">
    <property type="nucleotide sequence ID" value="NZ_CP135990.1"/>
</dbReference>
<evidence type="ECO:0000259" key="3">
    <source>
        <dbReference type="Pfam" id="PF08437"/>
    </source>
</evidence>
<evidence type="ECO:0000313" key="4">
    <source>
        <dbReference type="EMBL" id="WPA93939.1"/>
    </source>
</evidence>